<reference evidence="7 8" key="2">
    <citation type="journal article" date="2017" name="Antonie Van Leeuwenhoek">
        <title>Rhizobium rhizosphaerae sp. nov., a novel species isolated from rice rhizosphere.</title>
        <authorList>
            <person name="Zhao J.J."/>
            <person name="Zhang J."/>
            <person name="Zhang R.J."/>
            <person name="Zhang C.W."/>
            <person name="Yin H.Q."/>
            <person name="Zhang X.X."/>
        </authorList>
    </citation>
    <scope>NUCLEOTIDE SEQUENCE [LARGE SCALE GENOMIC DNA]</scope>
    <source>
        <strain evidence="7 8">ACAM 611</strain>
    </source>
</reference>
<dbReference type="RefSeq" id="WP_006002137.1">
    <property type="nucleotide sequence ID" value="NZ_BAET01000002.1"/>
</dbReference>
<evidence type="ECO:0000256" key="1">
    <source>
        <dbReference type="ARBA" id="ARBA00004141"/>
    </source>
</evidence>
<comment type="caution">
    <text evidence="7">The sequence shown here is derived from an EMBL/GenBank/DDBJ whole genome shotgun (WGS) entry which is preliminary data.</text>
</comment>
<evidence type="ECO:0000313" key="7">
    <source>
        <dbReference type="EMBL" id="GAB54168.1"/>
    </source>
</evidence>
<name>H5T791_9ALTE</name>
<keyword evidence="2 5" id="KW-0812">Transmembrane</keyword>
<dbReference type="Proteomes" id="UP000053586">
    <property type="component" value="Unassembled WGS sequence"/>
</dbReference>
<evidence type="ECO:0000256" key="3">
    <source>
        <dbReference type="ARBA" id="ARBA00022989"/>
    </source>
</evidence>
<evidence type="ECO:0000259" key="6">
    <source>
        <dbReference type="Pfam" id="PF00892"/>
    </source>
</evidence>
<dbReference type="InterPro" id="IPR037185">
    <property type="entry name" value="EmrE-like"/>
</dbReference>
<feature type="transmembrane region" description="Helical" evidence="5">
    <location>
        <begin position="273"/>
        <end position="291"/>
    </location>
</feature>
<dbReference type="EMBL" id="BAET01000002">
    <property type="protein sequence ID" value="GAB54168.1"/>
    <property type="molecule type" value="Genomic_DNA"/>
</dbReference>
<sequence>MTIKTLITTVFALLAFAGNSVLCRLALGEGQIDATSFTIIRLMSGAVVFVIILALSGRDDINAICTLKQAFKAISQRWLGAMMLLLYATGFSFAYVQLSTGVGALVLFGMVQLTMIGVSIYKQEYLPWLHIVGVFIAFCGLFLLVYSQLVGEDVILSIFGLICMLIAGIAWGVYTLLGRGSSAPFLDTGSNFILSAVFCIPLLLIYLLMPAVLSAQGVGLAVVSGVVTSMLGYAIWYVALPNLSRVQAGAVQLMVPVIAAFGGLIWVSEAITLPLLIAQAMVLGGIAMVMIKVKVVPQKN</sequence>
<proteinExistence type="predicted"/>
<feature type="transmembrane region" description="Helical" evidence="5">
    <location>
        <begin position="189"/>
        <end position="209"/>
    </location>
</feature>
<keyword evidence="3 5" id="KW-1133">Transmembrane helix</keyword>
<dbReference type="STRING" id="56804.BAE46_03425"/>
<feature type="transmembrane region" description="Helical" evidence="5">
    <location>
        <begin position="102"/>
        <end position="121"/>
    </location>
</feature>
<dbReference type="Pfam" id="PF00892">
    <property type="entry name" value="EamA"/>
    <property type="match status" value="1"/>
</dbReference>
<feature type="transmembrane region" description="Helical" evidence="5">
    <location>
        <begin position="155"/>
        <end position="177"/>
    </location>
</feature>
<feature type="transmembrane region" description="Helical" evidence="5">
    <location>
        <begin position="215"/>
        <end position="238"/>
    </location>
</feature>
<evidence type="ECO:0000256" key="5">
    <source>
        <dbReference type="SAM" id="Phobius"/>
    </source>
</evidence>
<dbReference type="PANTHER" id="PTHR32322">
    <property type="entry name" value="INNER MEMBRANE TRANSPORTER"/>
    <property type="match status" value="1"/>
</dbReference>
<dbReference type="InterPro" id="IPR000620">
    <property type="entry name" value="EamA_dom"/>
</dbReference>
<organism evidence="7 8">
    <name type="scientific">Glaciecola punicea ACAM 611</name>
    <dbReference type="NCBI Taxonomy" id="1121923"/>
    <lineage>
        <taxon>Bacteria</taxon>
        <taxon>Pseudomonadati</taxon>
        <taxon>Pseudomonadota</taxon>
        <taxon>Gammaproteobacteria</taxon>
        <taxon>Alteromonadales</taxon>
        <taxon>Alteromonadaceae</taxon>
        <taxon>Glaciecola</taxon>
    </lineage>
</organism>
<reference evidence="7 8" key="1">
    <citation type="journal article" date="2012" name="J. Bacteriol.">
        <title>Genome sequence of proteorhodopsin-containing sea ice bacterium Glaciecola punicea ACAM 611T.</title>
        <authorList>
            <person name="Qin Q.-L."/>
            <person name="Xie B.-B."/>
            <person name="Shu Y.-L."/>
            <person name="Rong J.-C."/>
            <person name="Zhao D.-L."/>
            <person name="Zhang X.-Y."/>
            <person name="Chen X.-L."/>
            <person name="Zhou B.-C."/>
            <person name="Zhanga Y.-Z."/>
        </authorList>
    </citation>
    <scope>NUCLEOTIDE SEQUENCE [LARGE SCALE GENOMIC DNA]</scope>
    <source>
        <strain evidence="7 8">ACAM 611</strain>
    </source>
</reference>
<feature type="transmembrane region" description="Helical" evidence="5">
    <location>
        <begin position="38"/>
        <end position="57"/>
    </location>
</feature>
<evidence type="ECO:0000256" key="4">
    <source>
        <dbReference type="ARBA" id="ARBA00023136"/>
    </source>
</evidence>
<comment type="subcellular location">
    <subcellularLocation>
        <location evidence="1">Membrane</location>
        <topology evidence="1">Multi-pass membrane protein</topology>
    </subcellularLocation>
</comment>
<protein>
    <recommendedName>
        <fullName evidence="6">EamA domain-containing protein</fullName>
    </recommendedName>
</protein>
<dbReference type="SUPFAM" id="SSF103481">
    <property type="entry name" value="Multidrug resistance efflux transporter EmrE"/>
    <property type="match status" value="1"/>
</dbReference>
<dbReference type="InterPro" id="IPR050638">
    <property type="entry name" value="AA-Vitamin_Transporters"/>
</dbReference>
<keyword evidence="4 5" id="KW-0472">Membrane</keyword>
<accession>H5T791</accession>
<keyword evidence="8" id="KW-1185">Reference proteome</keyword>
<dbReference type="eggNOG" id="COG0697">
    <property type="taxonomic scope" value="Bacteria"/>
</dbReference>
<feature type="domain" description="EamA" evidence="6">
    <location>
        <begin position="159"/>
        <end position="290"/>
    </location>
</feature>
<evidence type="ECO:0000256" key="2">
    <source>
        <dbReference type="ARBA" id="ARBA00022692"/>
    </source>
</evidence>
<dbReference type="GO" id="GO:0016020">
    <property type="term" value="C:membrane"/>
    <property type="evidence" value="ECO:0007669"/>
    <property type="project" value="UniProtKB-SubCell"/>
</dbReference>
<gene>
    <name evidence="7" type="ORF">GPUN_0014</name>
</gene>
<dbReference type="AlphaFoldDB" id="H5T791"/>
<evidence type="ECO:0000313" key="8">
    <source>
        <dbReference type="Proteomes" id="UP000053586"/>
    </source>
</evidence>
<feature type="transmembrane region" description="Helical" evidence="5">
    <location>
        <begin position="78"/>
        <end position="96"/>
    </location>
</feature>
<feature type="transmembrane region" description="Helical" evidence="5">
    <location>
        <begin position="128"/>
        <end position="149"/>
    </location>
</feature>
<dbReference type="PANTHER" id="PTHR32322:SF9">
    <property type="entry name" value="AMINO-ACID METABOLITE EFFLUX PUMP-RELATED"/>
    <property type="match status" value="1"/>
</dbReference>
<feature type="transmembrane region" description="Helical" evidence="5">
    <location>
        <begin position="250"/>
        <end position="267"/>
    </location>
</feature>